<protein>
    <submittedName>
        <fullName evidence="2">Glucokinase</fullName>
        <ecNumber evidence="2">2.7.1.2</ecNumber>
    </submittedName>
</protein>
<dbReference type="Pfam" id="PF00480">
    <property type="entry name" value="ROK"/>
    <property type="match status" value="1"/>
</dbReference>
<keyword evidence="2" id="KW-0808">Transferase</keyword>
<dbReference type="InterPro" id="IPR000600">
    <property type="entry name" value="ROK"/>
</dbReference>
<dbReference type="EMBL" id="CACRSM010000002">
    <property type="protein sequence ID" value="VYS77976.1"/>
    <property type="molecule type" value="Genomic_DNA"/>
</dbReference>
<dbReference type="SUPFAM" id="SSF53067">
    <property type="entry name" value="Actin-like ATPase domain"/>
    <property type="match status" value="1"/>
</dbReference>
<reference evidence="2" key="1">
    <citation type="submission" date="2019-11" db="EMBL/GenBank/DDBJ databases">
        <authorList>
            <person name="Feng L."/>
        </authorList>
    </citation>
    <scope>NUCLEOTIDE SEQUENCE</scope>
    <source>
        <strain evidence="2">AodontolyticusLFYP35</strain>
    </source>
</reference>
<dbReference type="CDD" id="cd23763">
    <property type="entry name" value="ASKHA_ATPase_ROK"/>
    <property type="match status" value="1"/>
</dbReference>
<dbReference type="GO" id="GO:0004340">
    <property type="term" value="F:glucokinase activity"/>
    <property type="evidence" value="ECO:0007669"/>
    <property type="project" value="UniProtKB-EC"/>
</dbReference>
<accession>A0A6N2RB00</accession>
<sequence>MSNSDQKLAIGIDVGGTTIKGVLADTRGTVITSSEAVATPQTGADDVVSAVVRLARTLREASVDAPVGVCVPGIIDEERGIGIFSANLGWKDAPLGEKLSEALGSFVPLGHDVRSGALAEALWGVRRPSCLYVAVGTGIASGVVINSRLAPAPPWAGEIGQVPVPHPDRPYEVVPVEQVASASGIARRAIEAGIVPEGSGAREVEELALSSSENARKAREILETSMSLLGGILATVCHQVGSLPVVLGGGLCKGGSLVYDPLRKGLESGCTVMPAPALLSAALGSSSQALGAAALAFQSHGIEVES</sequence>
<dbReference type="EC" id="2.7.1.2" evidence="2"/>
<dbReference type="PANTHER" id="PTHR18964:SF149">
    <property type="entry name" value="BIFUNCTIONAL UDP-N-ACETYLGLUCOSAMINE 2-EPIMERASE_N-ACETYLMANNOSAMINE KINASE"/>
    <property type="match status" value="1"/>
</dbReference>
<dbReference type="PANTHER" id="PTHR18964">
    <property type="entry name" value="ROK (REPRESSOR, ORF, KINASE) FAMILY"/>
    <property type="match status" value="1"/>
</dbReference>
<gene>
    <name evidence="2" type="primary">glcK</name>
    <name evidence="2" type="ORF">AOLFYP35_00269</name>
</gene>
<comment type="similarity">
    <text evidence="1">Belongs to the ROK (NagC/XylR) family.</text>
</comment>
<organism evidence="2">
    <name type="scientific">Schaalia odontolytica</name>
    <dbReference type="NCBI Taxonomy" id="1660"/>
    <lineage>
        <taxon>Bacteria</taxon>
        <taxon>Bacillati</taxon>
        <taxon>Actinomycetota</taxon>
        <taxon>Actinomycetes</taxon>
        <taxon>Actinomycetales</taxon>
        <taxon>Actinomycetaceae</taxon>
        <taxon>Schaalia</taxon>
    </lineage>
</organism>
<proteinExistence type="inferred from homology"/>
<evidence type="ECO:0000313" key="2">
    <source>
        <dbReference type="EMBL" id="VYS77976.1"/>
    </source>
</evidence>
<dbReference type="InterPro" id="IPR043129">
    <property type="entry name" value="ATPase_NBD"/>
</dbReference>
<keyword evidence="2" id="KW-0418">Kinase</keyword>
<dbReference type="AlphaFoldDB" id="A0A6N2RB00"/>
<name>A0A6N2RB00_9ACTO</name>
<dbReference type="Gene3D" id="3.30.420.40">
    <property type="match status" value="2"/>
</dbReference>
<evidence type="ECO:0000256" key="1">
    <source>
        <dbReference type="ARBA" id="ARBA00006479"/>
    </source>
</evidence>